<dbReference type="AlphaFoldDB" id="A0A5C6RJD5"/>
<feature type="signal peptide" evidence="1">
    <location>
        <begin position="1"/>
        <end position="24"/>
    </location>
</feature>
<evidence type="ECO:0000313" key="2">
    <source>
        <dbReference type="EMBL" id="TXB61472.1"/>
    </source>
</evidence>
<dbReference type="OrthoDB" id="6385145at2"/>
<dbReference type="RefSeq" id="WP_147169161.1">
    <property type="nucleotide sequence ID" value="NZ_VOOR01000058.1"/>
</dbReference>
<keyword evidence="3" id="KW-1185">Reference proteome</keyword>
<keyword evidence="1" id="KW-0732">Signal</keyword>
<evidence type="ECO:0000313" key="3">
    <source>
        <dbReference type="Proteomes" id="UP000321580"/>
    </source>
</evidence>
<reference evidence="2 3" key="1">
    <citation type="submission" date="2019-08" db="EMBL/GenBank/DDBJ databases">
        <title>Genome of Phaeodactylibacter luteus.</title>
        <authorList>
            <person name="Bowman J.P."/>
        </authorList>
    </citation>
    <scope>NUCLEOTIDE SEQUENCE [LARGE SCALE GENOMIC DNA]</scope>
    <source>
        <strain evidence="2 3">KCTC 42180</strain>
    </source>
</reference>
<protein>
    <submittedName>
        <fullName evidence="2">Gluconate 2-dehydrogenase subunit 3 family protein</fullName>
    </submittedName>
</protein>
<accession>A0A5C6RJD5</accession>
<sequence>MDRREAIKRTALLTGMALSASTLAGVLQGCQPESRPVGEPWAPKFFSAEQGAALAEIGETILPATDTPGAKDVKVHEFIDQLAQECMPQEEQELLKKGLEGLISGFAAQNGKAFTEATPEERLAYLNQVDAEAKALVEENPLLPPEEYPAFLTVKQLVLLGYFTSEQVGTEVTAFLPIPGGYKPCMPYEQGQPAWTY</sequence>
<dbReference type="Proteomes" id="UP000321580">
    <property type="component" value="Unassembled WGS sequence"/>
</dbReference>
<organism evidence="2 3">
    <name type="scientific">Phaeodactylibacter luteus</name>
    <dbReference type="NCBI Taxonomy" id="1564516"/>
    <lineage>
        <taxon>Bacteria</taxon>
        <taxon>Pseudomonadati</taxon>
        <taxon>Bacteroidota</taxon>
        <taxon>Saprospiria</taxon>
        <taxon>Saprospirales</taxon>
        <taxon>Haliscomenobacteraceae</taxon>
        <taxon>Phaeodactylibacter</taxon>
    </lineage>
</organism>
<dbReference type="PROSITE" id="PS51257">
    <property type="entry name" value="PROKAR_LIPOPROTEIN"/>
    <property type="match status" value="1"/>
</dbReference>
<dbReference type="Pfam" id="PF13618">
    <property type="entry name" value="Gluconate_2-dh3"/>
    <property type="match status" value="1"/>
</dbReference>
<name>A0A5C6RJD5_9BACT</name>
<feature type="chain" id="PRO_5022740886" evidence="1">
    <location>
        <begin position="25"/>
        <end position="197"/>
    </location>
</feature>
<evidence type="ECO:0000256" key="1">
    <source>
        <dbReference type="SAM" id="SignalP"/>
    </source>
</evidence>
<comment type="caution">
    <text evidence="2">The sequence shown here is derived from an EMBL/GenBank/DDBJ whole genome shotgun (WGS) entry which is preliminary data.</text>
</comment>
<gene>
    <name evidence="2" type="ORF">FRY97_19025</name>
</gene>
<dbReference type="InterPro" id="IPR027056">
    <property type="entry name" value="Gluconate_2DH_su3"/>
</dbReference>
<dbReference type="EMBL" id="VOOR01000058">
    <property type="protein sequence ID" value="TXB61472.1"/>
    <property type="molecule type" value="Genomic_DNA"/>
</dbReference>
<proteinExistence type="predicted"/>